<proteinExistence type="predicted"/>
<dbReference type="STRING" id="1527444.ucyna2_00167"/>
<keyword evidence="1" id="KW-0472">Membrane</keyword>
<dbReference type="EMBL" id="JPSP01000001">
    <property type="protein sequence ID" value="KFF42103.1"/>
    <property type="molecule type" value="Genomic_DNA"/>
</dbReference>
<gene>
    <name evidence="2" type="ORF">ucyna2_00167</name>
</gene>
<feature type="transmembrane region" description="Helical" evidence="1">
    <location>
        <begin position="134"/>
        <end position="153"/>
    </location>
</feature>
<dbReference type="AlphaFoldDB" id="A0A086CIT9"/>
<sequence length="188" mass="21638">MWFSSLSIRSITIILILIPASATKVLGLYIGSLVTLSNSKHKKKSITEQYNNVKDESKRFELLSAYIDGEVTSKESRTIKYWLDTDPNFNKSYKALLRIKRETFIISTPVSIKSKSAFSQDIFDKIDRQQRKKFNTILGSLGTMVMIFSGIWLQDGFIFHHYVQKNENQALTIALNRPVLDIPNTRNR</sequence>
<dbReference type="Proteomes" id="UP000028922">
    <property type="component" value="Unassembled WGS sequence"/>
</dbReference>
<evidence type="ECO:0000313" key="2">
    <source>
        <dbReference type="EMBL" id="KFF42103.1"/>
    </source>
</evidence>
<organism evidence="2 3">
    <name type="scientific">Candidatus Atelocyanobacterium thalassa isolate SIO64986</name>
    <dbReference type="NCBI Taxonomy" id="1527444"/>
    <lineage>
        <taxon>Bacteria</taxon>
        <taxon>Bacillati</taxon>
        <taxon>Cyanobacteriota</taxon>
        <taxon>Cyanophyceae</taxon>
        <taxon>Oscillatoriophycideae</taxon>
        <taxon>Chroococcales</taxon>
        <taxon>Aphanothecaceae</taxon>
        <taxon>Candidatus Atelocyanobacterium</taxon>
        <taxon>Candidatus Atelocyanobacterium thalassae</taxon>
    </lineage>
</organism>
<evidence type="ECO:0000256" key="1">
    <source>
        <dbReference type="SAM" id="Phobius"/>
    </source>
</evidence>
<dbReference type="PATRIC" id="fig|1527444.3.peg.162"/>
<name>A0A086CIT9_9CHRO</name>
<feature type="transmembrane region" description="Helical" evidence="1">
    <location>
        <begin position="12"/>
        <end position="36"/>
    </location>
</feature>
<keyword evidence="1" id="KW-0812">Transmembrane</keyword>
<accession>A0A086CIT9</accession>
<comment type="caution">
    <text evidence="2">The sequence shown here is derived from an EMBL/GenBank/DDBJ whole genome shotgun (WGS) entry which is preliminary data.</text>
</comment>
<dbReference type="eggNOG" id="COG3712">
    <property type="taxonomic scope" value="Bacteria"/>
</dbReference>
<protein>
    <submittedName>
        <fullName evidence="2">Uncharacterized protein</fullName>
    </submittedName>
</protein>
<keyword evidence="1" id="KW-1133">Transmembrane helix</keyword>
<reference evidence="2 3" key="1">
    <citation type="submission" date="2014-08" db="EMBL/GenBank/DDBJ databases">
        <title>Comparative genomics reveals surprising divergence of two closely related strains of uncultivated UCYN-A cyanobacteria.</title>
        <authorList>
            <person name="Bombar D."/>
            <person name="Heller P."/>
            <person name="Sanchez-Baracaldo P."/>
            <person name="Carter B.J."/>
            <person name="Zert J.P."/>
        </authorList>
    </citation>
    <scope>NUCLEOTIDE SEQUENCE [LARGE SCALE GENOMIC DNA]</scope>
</reference>
<evidence type="ECO:0000313" key="3">
    <source>
        <dbReference type="Proteomes" id="UP000028922"/>
    </source>
</evidence>